<gene>
    <name evidence="1" type="ORF">DPMN_018771</name>
</gene>
<comment type="caution">
    <text evidence="1">The sequence shown here is derived from an EMBL/GenBank/DDBJ whole genome shotgun (WGS) entry which is preliminary data.</text>
</comment>
<dbReference type="GO" id="GO:0005789">
    <property type="term" value="C:endoplasmic reticulum membrane"/>
    <property type="evidence" value="ECO:0007669"/>
    <property type="project" value="TreeGrafter"/>
</dbReference>
<dbReference type="GO" id="GO:0016197">
    <property type="term" value="P:endosomal transport"/>
    <property type="evidence" value="ECO:0007669"/>
    <property type="project" value="TreeGrafter"/>
</dbReference>
<name>A0A9D4S6P1_DREPO</name>
<dbReference type="InterPro" id="IPR053202">
    <property type="entry name" value="EGF_Rcpt_Signaling_Reg"/>
</dbReference>
<evidence type="ECO:0000313" key="1">
    <source>
        <dbReference type="EMBL" id="KAH3894614.1"/>
    </source>
</evidence>
<dbReference type="PANTHER" id="PTHR34009:SF2">
    <property type="entry name" value="PROTEIN STAR"/>
    <property type="match status" value="1"/>
</dbReference>
<dbReference type="Proteomes" id="UP000828390">
    <property type="component" value="Unassembled WGS sequence"/>
</dbReference>
<dbReference type="GO" id="GO:0006888">
    <property type="term" value="P:endoplasmic reticulum to Golgi vesicle-mediated transport"/>
    <property type="evidence" value="ECO:0007669"/>
    <property type="project" value="TreeGrafter"/>
</dbReference>
<dbReference type="PANTHER" id="PTHR34009">
    <property type="entry name" value="PROTEIN STAR"/>
    <property type="match status" value="1"/>
</dbReference>
<dbReference type="AlphaFoldDB" id="A0A9D4S6P1"/>
<sequence>MNNGCIQRGCIQRGCIQRGCIQRGCIQRGCMQRGCIQRGCIQRGCIQRGCIQRGCIQRGCIQRGCIQRGCIQRGCIQRGCIQRGCIQRGCMQRGCIQRGCIQRGCIQRGCIQRGCIQRGCIQRGCIQRGCIQRGCIQRGCIQRGCIQRGAGSRDFVGTTNQKAPILQGSFSAERRSAVHEQSFQPMVIPRVRNASFDYKVTISAYSQAAMEKLNEAKVSQDDPRLIQLIRDYYIEPPSVEAYHLDSPDRLEFSNGQTPFIDSRLNYMEGGFYVECGALNGEKGSNTLFFEKVRKWNGLLVEADPSNYQALKSKHRKAFTVNACLSPQPYPAMVSIAEVQTLEGFHCRCLLESTALPSHGKYS</sequence>
<proteinExistence type="predicted"/>
<keyword evidence="2" id="KW-1185">Reference proteome</keyword>
<dbReference type="GO" id="GO:0005886">
    <property type="term" value="C:plasma membrane"/>
    <property type="evidence" value="ECO:0007669"/>
    <property type="project" value="TreeGrafter"/>
</dbReference>
<dbReference type="EMBL" id="JAIWYP010000001">
    <property type="protein sequence ID" value="KAH3894614.1"/>
    <property type="molecule type" value="Genomic_DNA"/>
</dbReference>
<organism evidence="1 2">
    <name type="scientific">Dreissena polymorpha</name>
    <name type="common">Zebra mussel</name>
    <name type="synonym">Mytilus polymorpha</name>
    <dbReference type="NCBI Taxonomy" id="45954"/>
    <lineage>
        <taxon>Eukaryota</taxon>
        <taxon>Metazoa</taxon>
        <taxon>Spiralia</taxon>
        <taxon>Lophotrochozoa</taxon>
        <taxon>Mollusca</taxon>
        <taxon>Bivalvia</taxon>
        <taxon>Autobranchia</taxon>
        <taxon>Heteroconchia</taxon>
        <taxon>Euheterodonta</taxon>
        <taxon>Imparidentia</taxon>
        <taxon>Neoheterodontei</taxon>
        <taxon>Myida</taxon>
        <taxon>Dreissenoidea</taxon>
        <taxon>Dreissenidae</taxon>
        <taxon>Dreissena</taxon>
    </lineage>
</organism>
<reference evidence="1" key="2">
    <citation type="submission" date="2020-11" db="EMBL/GenBank/DDBJ databases">
        <authorList>
            <person name="McCartney M.A."/>
            <person name="Auch B."/>
            <person name="Kono T."/>
            <person name="Mallez S."/>
            <person name="Becker A."/>
            <person name="Gohl D.M."/>
            <person name="Silverstein K.A.T."/>
            <person name="Koren S."/>
            <person name="Bechman K.B."/>
            <person name="Herman A."/>
            <person name="Abrahante J.E."/>
            <person name="Garbe J."/>
        </authorList>
    </citation>
    <scope>NUCLEOTIDE SEQUENCE</scope>
    <source>
        <strain evidence="1">Duluth1</strain>
        <tissue evidence="1">Whole animal</tissue>
    </source>
</reference>
<dbReference type="GO" id="GO:0005794">
    <property type="term" value="C:Golgi apparatus"/>
    <property type="evidence" value="ECO:0007669"/>
    <property type="project" value="TreeGrafter"/>
</dbReference>
<accession>A0A9D4S6P1</accession>
<protein>
    <submittedName>
        <fullName evidence="1">Uncharacterized protein</fullName>
    </submittedName>
</protein>
<dbReference type="GO" id="GO:0031902">
    <property type="term" value="C:late endosome membrane"/>
    <property type="evidence" value="ECO:0007669"/>
    <property type="project" value="TreeGrafter"/>
</dbReference>
<reference evidence="1" key="1">
    <citation type="journal article" date="2019" name="bioRxiv">
        <title>The Genome of the Zebra Mussel, Dreissena polymorpha: A Resource for Invasive Species Research.</title>
        <authorList>
            <person name="McCartney M.A."/>
            <person name="Auch B."/>
            <person name="Kono T."/>
            <person name="Mallez S."/>
            <person name="Zhang Y."/>
            <person name="Obille A."/>
            <person name="Becker A."/>
            <person name="Abrahante J.E."/>
            <person name="Garbe J."/>
            <person name="Badalamenti J.P."/>
            <person name="Herman A."/>
            <person name="Mangelson H."/>
            <person name="Liachko I."/>
            <person name="Sullivan S."/>
            <person name="Sone E.D."/>
            <person name="Koren S."/>
            <person name="Silverstein K.A.T."/>
            <person name="Beckman K.B."/>
            <person name="Gohl D.M."/>
        </authorList>
    </citation>
    <scope>NUCLEOTIDE SEQUENCE</scope>
    <source>
        <strain evidence="1">Duluth1</strain>
        <tissue evidence="1">Whole animal</tissue>
    </source>
</reference>
<dbReference type="SUPFAM" id="SSF141571">
    <property type="entry name" value="Pentapeptide repeat-like"/>
    <property type="match status" value="1"/>
</dbReference>
<evidence type="ECO:0000313" key="2">
    <source>
        <dbReference type="Proteomes" id="UP000828390"/>
    </source>
</evidence>